<evidence type="ECO:0000313" key="2">
    <source>
        <dbReference type="Proteomes" id="UP000612893"/>
    </source>
</evidence>
<comment type="caution">
    <text evidence="1">The sequence shown here is derived from an EMBL/GenBank/DDBJ whole genome shotgun (WGS) entry which is preliminary data.</text>
</comment>
<dbReference type="Proteomes" id="UP000612893">
    <property type="component" value="Unassembled WGS sequence"/>
</dbReference>
<organism evidence="1 2">
    <name type="scientific">Candidatus Nephthysia bennettiae</name>
    <dbReference type="NCBI Taxonomy" id="3127016"/>
    <lineage>
        <taxon>Bacteria</taxon>
        <taxon>Bacillati</taxon>
        <taxon>Candidatus Dormiibacterota</taxon>
        <taxon>Candidatus Dormibacteria</taxon>
        <taxon>Candidatus Dormibacterales</taxon>
        <taxon>Candidatus Dormibacteraceae</taxon>
        <taxon>Candidatus Nephthysia</taxon>
    </lineage>
</organism>
<evidence type="ECO:0000313" key="1">
    <source>
        <dbReference type="EMBL" id="MBJ7596496.1"/>
    </source>
</evidence>
<sequence>MIDWSQVPRSCTKMVYESRKEALIAARGRAARGFADLRPYHCDCGSWHLSSQRRADRLKRASGRVGAGVA</sequence>
<dbReference type="RefSeq" id="WP_338198328.1">
    <property type="nucleotide sequence ID" value="NZ_JAEKNR010000003.1"/>
</dbReference>
<dbReference type="AlphaFoldDB" id="A0A934N5D4"/>
<protein>
    <submittedName>
        <fullName evidence="1">Uncharacterized protein</fullName>
    </submittedName>
</protein>
<keyword evidence="2" id="KW-1185">Reference proteome</keyword>
<proteinExistence type="predicted"/>
<accession>A0A934N5D4</accession>
<gene>
    <name evidence="1" type="ORF">JF922_00180</name>
</gene>
<name>A0A934N5D4_9BACT</name>
<dbReference type="EMBL" id="JAEKNR010000003">
    <property type="protein sequence ID" value="MBJ7596496.1"/>
    <property type="molecule type" value="Genomic_DNA"/>
</dbReference>
<reference evidence="1" key="1">
    <citation type="submission" date="2020-10" db="EMBL/GenBank/DDBJ databases">
        <title>Ca. Dormibacterota MAGs.</title>
        <authorList>
            <person name="Montgomery K."/>
        </authorList>
    </citation>
    <scope>NUCLEOTIDE SEQUENCE [LARGE SCALE GENOMIC DNA]</scope>
    <source>
        <strain evidence="1">SC8812_S17_10</strain>
    </source>
</reference>